<dbReference type="STRING" id="10020.ENSDORP00000024819"/>
<feature type="compositionally biased region" description="Basic residues" evidence="2">
    <location>
        <begin position="861"/>
        <end position="870"/>
    </location>
</feature>
<feature type="compositionally biased region" description="Polar residues" evidence="2">
    <location>
        <begin position="699"/>
        <end position="715"/>
    </location>
</feature>
<keyword evidence="5" id="KW-1185">Reference proteome</keyword>
<feature type="compositionally biased region" description="Pro residues" evidence="2">
    <location>
        <begin position="420"/>
        <end position="434"/>
    </location>
</feature>
<dbReference type="FunFam" id="3.30.1370.50:FF:000001">
    <property type="entry name" value="R3H domain-containing protein 2 isoform 1"/>
    <property type="match status" value="1"/>
</dbReference>
<dbReference type="InterPro" id="IPR036867">
    <property type="entry name" value="R3H_dom_sf"/>
</dbReference>
<feature type="compositionally biased region" description="Polar residues" evidence="2">
    <location>
        <begin position="851"/>
        <end position="860"/>
    </location>
</feature>
<dbReference type="OrthoDB" id="278430at2759"/>
<sequence length="1002" mass="111061">MRMSDTVTIKDETETMKDLEAEVKDTTRVENLIKSENYGKILAEKNDRCIDNNIDLQSSSKLKLVRSLAVCEESPPPPAAEISQENQEKIQIQLTQSFEKEEKPSRDEADKEKASDKLPRKMLSRDSSQEYTDSTGIDLHEFLVNTLKNNPRDRMMLLKLEQEILDFIGNNESPRKKFPPMTSYHRMLLHRVAAYFGLDHNVDQSGKSVIVNKTSNTRIPDQKFNEHIKDDRGEDFQKRYILKRDNSSFDKDDNQMRIRLKDDRRSKSIEEREEEYQRARDRIFSQDSLCSQENYIIDKRIQDEDASSTQQRRQIFRVNKDASGRSTNSHQSSTENELKYSEPRPWSSTDSDSSLRNLKPAVTKASSFSGISVLTRGDSSGSSKSIGRLSKTGQPFINPDGSPVVYNPPMTQQPVRSQVPGPPQPPLPPPPPQQPAANHIFSQQDNLGSQFSHMSLARQPSADSSDPHATMFQSTVVLQSPQQSGYIMTAAPPPHPPPPPPPPPPPLPPGQPVPSAAYPASAHPVSQPVLQQQGYIQQSSPQMPACYCAPGHFHSSQPQYRPVPSIHYSSHLNQPLPQPAQQTGFQVMPNQQQTYQGIVGVQQPQSQSLVSGQPNSLGNQIQGVVIPYPSVPSYQVSLPQGSQGIAHQTYQQPVVFPSQSNQGSMPTTGMPVYYSVIPPGQQNNLSSSVGFLQHPGSEQVQFPRTTSPCSSQPLQGHQCAAMPPPPPGGGMVMMQLNVPNNPQSRAHSPPQWKQNKYYCDHQRGQKCVEFSNVDNIVQHNPQLSSPIISPAQSPAPAQLSTLKSLRPSGPPLSIMSQFSRPFVPGQGDARYPLLGQPLQYNPPAVLHGHIPNQQGQSGSRHGNRGRRQAKKAASTDLGAGEAVVGKVLEITELPDGITRMEAEKLFGELFKIGAKIRWLRDPQSQPQLHRHPLCCGSGDSTVNSERSKPSDLASTYTVLATFPSISAAQSALKKQINSVNKFKLRTSKKHYDFHILERASSQ</sequence>
<dbReference type="Gene3D" id="3.30.1370.50">
    <property type="entry name" value="R3H-like domain"/>
    <property type="match status" value="1"/>
</dbReference>
<feature type="compositionally biased region" description="Polar residues" evidence="2">
    <location>
        <begin position="324"/>
        <end position="335"/>
    </location>
</feature>
<evidence type="ECO:0000259" key="4">
    <source>
        <dbReference type="PROSITE" id="PS51673"/>
    </source>
</evidence>
<dbReference type="PROSITE" id="PS51673">
    <property type="entry name" value="SUZ"/>
    <property type="match status" value="1"/>
</dbReference>
<feature type="region of interest" description="Disordered" evidence="2">
    <location>
        <begin position="699"/>
        <end position="718"/>
    </location>
</feature>
<dbReference type="PANTHER" id="PTHR15672:SF12">
    <property type="entry name" value="R3H DOMAIN-CONTAINING PROTEIN 1"/>
    <property type="match status" value="1"/>
</dbReference>
<accession>A0A1S3GC52</accession>
<feature type="region of interest" description="Disordered" evidence="2">
    <location>
        <begin position="486"/>
        <end position="526"/>
    </location>
</feature>
<evidence type="ECO:0000259" key="3">
    <source>
        <dbReference type="PROSITE" id="PS51061"/>
    </source>
</evidence>
<dbReference type="InterPro" id="IPR024771">
    <property type="entry name" value="SUZ"/>
</dbReference>
<dbReference type="Pfam" id="PF01424">
    <property type="entry name" value="R3H"/>
    <property type="match status" value="1"/>
</dbReference>
<dbReference type="Pfam" id="PF12752">
    <property type="entry name" value="SUZ"/>
    <property type="match status" value="1"/>
</dbReference>
<reference evidence="6" key="1">
    <citation type="submission" date="2025-08" db="UniProtKB">
        <authorList>
            <consortium name="RefSeq"/>
        </authorList>
    </citation>
    <scope>IDENTIFICATION</scope>
    <source>
        <tissue evidence="6">Kidney</tissue>
    </source>
</reference>
<feature type="region of interest" description="Disordered" evidence="2">
    <location>
        <begin position="372"/>
        <end position="438"/>
    </location>
</feature>
<dbReference type="RefSeq" id="XP_012886280.1">
    <property type="nucleotide sequence ID" value="XM_013030826.1"/>
</dbReference>
<feature type="domain" description="R3H" evidence="3">
    <location>
        <begin position="154"/>
        <end position="217"/>
    </location>
</feature>
<dbReference type="SUPFAM" id="SSF82708">
    <property type="entry name" value="R3H domain"/>
    <property type="match status" value="1"/>
</dbReference>
<keyword evidence="1" id="KW-0597">Phosphoprotein</keyword>
<evidence type="ECO:0000256" key="2">
    <source>
        <dbReference type="SAM" id="MobiDB-lite"/>
    </source>
</evidence>
<feature type="compositionally biased region" description="Polar residues" evidence="2">
    <location>
        <begin position="346"/>
        <end position="356"/>
    </location>
</feature>
<feature type="region of interest" description="Disordered" evidence="2">
    <location>
        <begin position="317"/>
        <end position="356"/>
    </location>
</feature>
<dbReference type="AlphaFoldDB" id="A0A1S3GC52"/>
<evidence type="ECO:0000256" key="1">
    <source>
        <dbReference type="ARBA" id="ARBA00022553"/>
    </source>
</evidence>
<feature type="compositionally biased region" description="Basic and acidic residues" evidence="2">
    <location>
        <begin position="98"/>
        <end position="128"/>
    </location>
</feature>
<proteinExistence type="predicted"/>
<gene>
    <name evidence="6" type="primary">R3hdm1</name>
</gene>
<evidence type="ECO:0000313" key="6">
    <source>
        <dbReference type="RefSeq" id="XP_012886280.1"/>
    </source>
</evidence>
<dbReference type="SMART" id="SM00393">
    <property type="entry name" value="R3H"/>
    <property type="match status" value="1"/>
</dbReference>
<organism evidence="5 6">
    <name type="scientific">Dipodomys ordii</name>
    <name type="common">Ord's kangaroo rat</name>
    <dbReference type="NCBI Taxonomy" id="10020"/>
    <lineage>
        <taxon>Eukaryota</taxon>
        <taxon>Metazoa</taxon>
        <taxon>Chordata</taxon>
        <taxon>Craniata</taxon>
        <taxon>Vertebrata</taxon>
        <taxon>Euteleostomi</taxon>
        <taxon>Mammalia</taxon>
        <taxon>Eutheria</taxon>
        <taxon>Euarchontoglires</taxon>
        <taxon>Glires</taxon>
        <taxon>Rodentia</taxon>
        <taxon>Castorimorpha</taxon>
        <taxon>Heteromyidae</taxon>
        <taxon>Dipodomyinae</taxon>
        <taxon>Dipodomys</taxon>
    </lineage>
</organism>
<dbReference type="CDD" id="cd02642">
    <property type="entry name" value="R3H_encore_like"/>
    <property type="match status" value="1"/>
</dbReference>
<feature type="compositionally biased region" description="Pro residues" evidence="2">
    <location>
        <begin position="491"/>
        <end position="512"/>
    </location>
</feature>
<protein>
    <submittedName>
        <fullName evidence="6">R3H domain-containing protein 1 isoform X6</fullName>
    </submittedName>
</protein>
<dbReference type="GeneID" id="105996633"/>
<dbReference type="CTD" id="23518"/>
<feature type="compositionally biased region" description="Low complexity" evidence="2">
    <location>
        <begin position="377"/>
        <end position="390"/>
    </location>
</feature>
<dbReference type="InterPro" id="IPR001374">
    <property type="entry name" value="R3H_dom"/>
</dbReference>
<dbReference type="Proteomes" id="UP000081671">
    <property type="component" value="Unplaced"/>
</dbReference>
<feature type="region of interest" description="Disordered" evidence="2">
    <location>
        <begin position="96"/>
        <end position="132"/>
    </location>
</feature>
<name>A0A1S3GC52_DIPOR</name>
<evidence type="ECO:0000313" key="5">
    <source>
        <dbReference type="Proteomes" id="UP000081671"/>
    </source>
</evidence>
<feature type="region of interest" description="Disordered" evidence="2">
    <location>
        <begin position="842"/>
        <end position="876"/>
    </location>
</feature>
<dbReference type="InterPro" id="IPR051937">
    <property type="entry name" value="R3H_domain_containing"/>
</dbReference>
<dbReference type="PANTHER" id="PTHR15672">
    <property type="entry name" value="CAMP-REGULATED PHOSPHOPROTEIN 21 RELATED R3H DOMAIN CONTAINING PROTEIN"/>
    <property type="match status" value="1"/>
</dbReference>
<dbReference type="PROSITE" id="PS51061">
    <property type="entry name" value="R3H"/>
    <property type="match status" value="1"/>
</dbReference>
<feature type="domain" description="SUZ" evidence="4">
    <location>
        <begin position="218"/>
        <end position="288"/>
    </location>
</feature>
<dbReference type="GO" id="GO:0003676">
    <property type="term" value="F:nucleic acid binding"/>
    <property type="evidence" value="ECO:0007669"/>
    <property type="project" value="UniProtKB-UniRule"/>
</dbReference>